<gene>
    <name evidence="2" type="ORF">K0625_21705</name>
</gene>
<protein>
    <submittedName>
        <fullName evidence="2">DUF3718 domain-containing protein</fullName>
    </submittedName>
</protein>
<evidence type="ECO:0000313" key="2">
    <source>
        <dbReference type="EMBL" id="MBW8186241.1"/>
    </source>
</evidence>
<comment type="caution">
    <text evidence="2">The sequence shown here is derived from an EMBL/GenBank/DDBJ whole genome shotgun (WGS) entry which is preliminary data.</text>
</comment>
<sequence>MKKVMTLTAILLNFTALNASAAMEPKLESTLIEVCKTGLSDNTFRFNKTMRDNRINKAIIFPNLICNGESFYNFALSNGANKIASRIKPYAKTNTSITDLASNYKLSVKF</sequence>
<proteinExistence type="predicted"/>
<reference evidence="2 3" key="1">
    <citation type="submission" date="2021-07" db="EMBL/GenBank/DDBJ databases">
        <title>Shewanella sp. nov, isolated from SCS.</title>
        <authorList>
            <person name="Cao W.R."/>
        </authorList>
    </citation>
    <scope>NUCLEOTIDE SEQUENCE [LARGE SCALE GENOMIC DNA]</scope>
    <source>
        <strain evidence="2 3">NR704-98</strain>
    </source>
</reference>
<keyword evidence="3" id="KW-1185">Reference proteome</keyword>
<evidence type="ECO:0000256" key="1">
    <source>
        <dbReference type="SAM" id="SignalP"/>
    </source>
</evidence>
<dbReference type="RefSeq" id="WP_220111551.1">
    <property type="nucleotide sequence ID" value="NZ_JAHZST010000023.1"/>
</dbReference>
<keyword evidence="1" id="KW-0732">Signal</keyword>
<feature type="signal peptide" evidence="1">
    <location>
        <begin position="1"/>
        <end position="21"/>
    </location>
</feature>
<dbReference type="EMBL" id="JAHZST010000023">
    <property type="protein sequence ID" value="MBW8186241.1"/>
    <property type="molecule type" value="Genomic_DNA"/>
</dbReference>
<organism evidence="2 3">
    <name type="scientific">Shewanella nanhaiensis</name>
    <dbReference type="NCBI Taxonomy" id="2864872"/>
    <lineage>
        <taxon>Bacteria</taxon>
        <taxon>Pseudomonadati</taxon>
        <taxon>Pseudomonadota</taxon>
        <taxon>Gammaproteobacteria</taxon>
        <taxon>Alteromonadales</taxon>
        <taxon>Shewanellaceae</taxon>
        <taxon>Shewanella</taxon>
    </lineage>
</organism>
<feature type="chain" id="PRO_5047527654" evidence="1">
    <location>
        <begin position="22"/>
        <end position="110"/>
    </location>
</feature>
<dbReference type="Proteomes" id="UP001195963">
    <property type="component" value="Unassembled WGS sequence"/>
</dbReference>
<accession>A0ABS7EAP8</accession>
<evidence type="ECO:0000313" key="3">
    <source>
        <dbReference type="Proteomes" id="UP001195963"/>
    </source>
</evidence>
<name>A0ABS7EAP8_9GAMM</name>
<dbReference type="Pfam" id="PF12514">
    <property type="entry name" value="DUF3718"/>
    <property type="match status" value="1"/>
</dbReference>
<dbReference type="InterPro" id="IPR022193">
    <property type="entry name" value="DUF3718"/>
</dbReference>